<organism evidence="1 2">
    <name type="scientific">Eruca vesicaria subsp. sativa</name>
    <name type="common">Garden rocket</name>
    <name type="synonym">Eruca sativa</name>
    <dbReference type="NCBI Taxonomy" id="29727"/>
    <lineage>
        <taxon>Eukaryota</taxon>
        <taxon>Viridiplantae</taxon>
        <taxon>Streptophyta</taxon>
        <taxon>Embryophyta</taxon>
        <taxon>Tracheophyta</taxon>
        <taxon>Spermatophyta</taxon>
        <taxon>Magnoliopsida</taxon>
        <taxon>eudicotyledons</taxon>
        <taxon>Gunneridae</taxon>
        <taxon>Pentapetalae</taxon>
        <taxon>rosids</taxon>
        <taxon>malvids</taxon>
        <taxon>Brassicales</taxon>
        <taxon>Brassicaceae</taxon>
        <taxon>Brassiceae</taxon>
        <taxon>Eruca</taxon>
    </lineage>
</organism>
<dbReference type="EMBL" id="CAKOAT010093044">
    <property type="protein sequence ID" value="CAH8320432.1"/>
    <property type="molecule type" value="Genomic_DNA"/>
</dbReference>
<evidence type="ECO:0000313" key="2">
    <source>
        <dbReference type="Proteomes" id="UP001642260"/>
    </source>
</evidence>
<dbReference type="AlphaFoldDB" id="A0ABC8JB49"/>
<keyword evidence="2" id="KW-1185">Reference proteome</keyword>
<evidence type="ECO:0000313" key="1">
    <source>
        <dbReference type="EMBL" id="CAH8320432.1"/>
    </source>
</evidence>
<comment type="caution">
    <text evidence="1">The sequence shown here is derived from an EMBL/GenBank/DDBJ whole genome shotgun (WGS) entry which is preliminary data.</text>
</comment>
<sequence length="100" mass="10757">MFSLLIFRFREMEAFTAPSPSVLSPRGGGFYSSAIVGFCFWEAVASSAPLSSALVSGKRWLLQHRYRRLLSPGGGSSFSTAISGLVSLCSHGSFSVFLDL</sequence>
<protein>
    <submittedName>
        <fullName evidence="1">Uncharacterized protein</fullName>
    </submittedName>
</protein>
<gene>
    <name evidence="1" type="ORF">ERUC_LOCUS8983</name>
</gene>
<accession>A0ABC8JB49</accession>
<proteinExistence type="predicted"/>
<name>A0ABC8JB49_ERUVS</name>
<reference evidence="1 2" key="1">
    <citation type="submission" date="2022-03" db="EMBL/GenBank/DDBJ databases">
        <authorList>
            <person name="Macdonald S."/>
            <person name="Ahmed S."/>
            <person name="Newling K."/>
        </authorList>
    </citation>
    <scope>NUCLEOTIDE SEQUENCE [LARGE SCALE GENOMIC DNA]</scope>
</reference>
<dbReference type="Proteomes" id="UP001642260">
    <property type="component" value="Unassembled WGS sequence"/>
</dbReference>